<evidence type="ECO:0000256" key="2">
    <source>
        <dbReference type="ARBA" id="ARBA00023180"/>
    </source>
</evidence>
<comment type="caution">
    <text evidence="6">The sequence shown here is derived from an EMBL/GenBank/DDBJ whole genome shotgun (WGS) entry which is preliminary data.</text>
</comment>
<dbReference type="AlphaFoldDB" id="A0AAW1TJE8"/>
<evidence type="ECO:0000259" key="5">
    <source>
        <dbReference type="Pfam" id="PF00135"/>
    </source>
</evidence>
<feature type="compositionally biased region" description="Low complexity" evidence="3">
    <location>
        <begin position="157"/>
        <end position="166"/>
    </location>
</feature>
<dbReference type="InterPro" id="IPR029058">
    <property type="entry name" value="AB_hydrolase_fold"/>
</dbReference>
<feature type="transmembrane region" description="Helical" evidence="4">
    <location>
        <begin position="197"/>
        <end position="225"/>
    </location>
</feature>
<keyword evidence="7" id="KW-1185">Reference proteome</keyword>
<keyword evidence="4" id="KW-1133">Transmembrane helix</keyword>
<evidence type="ECO:0000256" key="1">
    <source>
        <dbReference type="ARBA" id="ARBA00005964"/>
    </source>
</evidence>
<feature type="domain" description="Carboxylesterase type B" evidence="5">
    <location>
        <begin position="5"/>
        <end position="96"/>
    </location>
</feature>
<keyword evidence="4" id="KW-0472">Membrane</keyword>
<feature type="region of interest" description="Disordered" evidence="3">
    <location>
        <begin position="242"/>
        <end position="322"/>
    </location>
</feature>
<dbReference type="PANTHER" id="PTHR43903">
    <property type="entry name" value="NEUROLIGIN"/>
    <property type="match status" value="1"/>
</dbReference>
<accession>A0AAW1TJE8</accession>
<evidence type="ECO:0000256" key="3">
    <source>
        <dbReference type="SAM" id="MobiDB-lite"/>
    </source>
</evidence>
<dbReference type="Pfam" id="PF00135">
    <property type="entry name" value="COesterase"/>
    <property type="match status" value="1"/>
</dbReference>
<protein>
    <recommendedName>
        <fullName evidence="5">Carboxylesterase type B domain-containing protein</fullName>
    </recommendedName>
</protein>
<dbReference type="SUPFAM" id="SSF53474">
    <property type="entry name" value="alpha/beta-Hydrolases"/>
    <property type="match status" value="1"/>
</dbReference>
<dbReference type="Gene3D" id="3.40.50.1820">
    <property type="entry name" value="alpha/beta hydrolase"/>
    <property type="match status" value="1"/>
</dbReference>
<reference evidence="6 7" key="1">
    <citation type="submission" date="2023-03" db="EMBL/GenBank/DDBJ databases">
        <title>Genome insight into feeding habits of ladybird beetles.</title>
        <authorList>
            <person name="Li H.-S."/>
            <person name="Huang Y.-H."/>
            <person name="Pang H."/>
        </authorList>
    </citation>
    <scope>NUCLEOTIDE SEQUENCE [LARGE SCALE GENOMIC DNA]</scope>
    <source>
        <strain evidence="6">SYSU_2023b</strain>
        <tissue evidence="6">Whole body</tissue>
    </source>
</reference>
<feature type="compositionally biased region" description="Polar residues" evidence="3">
    <location>
        <begin position="300"/>
        <end position="310"/>
    </location>
</feature>
<evidence type="ECO:0000256" key="4">
    <source>
        <dbReference type="SAM" id="Phobius"/>
    </source>
</evidence>
<name>A0AAW1TJE8_9CUCU</name>
<feature type="compositionally biased region" description="Polar residues" evidence="3">
    <location>
        <begin position="242"/>
        <end position="271"/>
    </location>
</feature>
<evidence type="ECO:0000313" key="7">
    <source>
        <dbReference type="Proteomes" id="UP001431783"/>
    </source>
</evidence>
<sequence>MPLVGGHPFFVQNFTRQDMGVSEALLNFFSNFAKCGDPNGCGTLNKDVPDYGTIKEKTRYKSITWDPYEVSTQFYLSITSKPKIRSHYRGHKMAVWLNLIPQLHQPGDDVSMRHHHFHEREPHFYAGTVKAESLSRLPPPLFPAPMTDSHASGGNSGTSTECISSTTEEDLGNRLDLREDEIDENEEILQQLASRNYYSYTAALGVTVGVGCLLLVLNMLIYAGIYYQRDRRRRDENCSIQLNSIPSSSEMNIQQRVSPSESPTLNSTQNPKMPPRYSTLTRGPPEGQNATKKEKPQPPLRTSSNTSNATVKKRVQIQEISV</sequence>
<keyword evidence="4" id="KW-0812">Transmembrane</keyword>
<dbReference type="InterPro" id="IPR002018">
    <property type="entry name" value="CarbesteraseB"/>
</dbReference>
<dbReference type="EMBL" id="JARQZJ010000001">
    <property type="protein sequence ID" value="KAK9869633.1"/>
    <property type="molecule type" value="Genomic_DNA"/>
</dbReference>
<gene>
    <name evidence="6" type="ORF">WA026_003378</name>
</gene>
<dbReference type="Proteomes" id="UP001431783">
    <property type="component" value="Unassembled WGS sequence"/>
</dbReference>
<organism evidence="6 7">
    <name type="scientific">Henosepilachna vigintioctopunctata</name>
    <dbReference type="NCBI Taxonomy" id="420089"/>
    <lineage>
        <taxon>Eukaryota</taxon>
        <taxon>Metazoa</taxon>
        <taxon>Ecdysozoa</taxon>
        <taxon>Arthropoda</taxon>
        <taxon>Hexapoda</taxon>
        <taxon>Insecta</taxon>
        <taxon>Pterygota</taxon>
        <taxon>Neoptera</taxon>
        <taxon>Endopterygota</taxon>
        <taxon>Coleoptera</taxon>
        <taxon>Polyphaga</taxon>
        <taxon>Cucujiformia</taxon>
        <taxon>Coccinelloidea</taxon>
        <taxon>Coccinellidae</taxon>
        <taxon>Epilachninae</taxon>
        <taxon>Epilachnini</taxon>
        <taxon>Henosepilachna</taxon>
    </lineage>
</organism>
<dbReference type="InterPro" id="IPR051093">
    <property type="entry name" value="Neuroligin/BSAL"/>
</dbReference>
<keyword evidence="2" id="KW-0325">Glycoprotein</keyword>
<evidence type="ECO:0000313" key="6">
    <source>
        <dbReference type="EMBL" id="KAK9869633.1"/>
    </source>
</evidence>
<comment type="similarity">
    <text evidence="1">Belongs to the type-B carboxylesterase/lipase family.</text>
</comment>
<proteinExistence type="inferred from homology"/>
<feature type="region of interest" description="Disordered" evidence="3">
    <location>
        <begin position="143"/>
        <end position="172"/>
    </location>
</feature>